<reference evidence="1" key="1">
    <citation type="journal article" date="2021" name="New Phytol.">
        <title>Evolutionary innovations through gain and loss of genes in the ectomycorrhizal Boletales.</title>
        <authorList>
            <person name="Wu G."/>
            <person name="Miyauchi S."/>
            <person name="Morin E."/>
            <person name="Kuo A."/>
            <person name="Drula E."/>
            <person name="Varga T."/>
            <person name="Kohler A."/>
            <person name="Feng B."/>
            <person name="Cao Y."/>
            <person name="Lipzen A."/>
            <person name="Daum C."/>
            <person name="Hundley H."/>
            <person name="Pangilinan J."/>
            <person name="Johnson J."/>
            <person name="Barry K."/>
            <person name="LaButti K."/>
            <person name="Ng V."/>
            <person name="Ahrendt S."/>
            <person name="Min B."/>
            <person name="Choi I.G."/>
            <person name="Park H."/>
            <person name="Plett J.M."/>
            <person name="Magnuson J."/>
            <person name="Spatafora J.W."/>
            <person name="Nagy L.G."/>
            <person name="Henrissat B."/>
            <person name="Grigoriev I.V."/>
            <person name="Yang Z.L."/>
            <person name="Xu J."/>
            <person name="Martin F.M."/>
        </authorList>
    </citation>
    <scope>NUCLEOTIDE SEQUENCE</scope>
    <source>
        <strain evidence="1">ATCC 28755</strain>
    </source>
</reference>
<comment type="caution">
    <text evidence="1">The sequence shown here is derived from an EMBL/GenBank/DDBJ whole genome shotgun (WGS) entry which is preliminary data.</text>
</comment>
<name>A0ACB8ANQ1_9AGAM</name>
<protein>
    <submittedName>
        <fullName evidence="1">NGG1p interacting factor 3</fullName>
    </submittedName>
</protein>
<evidence type="ECO:0000313" key="1">
    <source>
        <dbReference type="EMBL" id="KAH7914566.1"/>
    </source>
</evidence>
<keyword evidence="2" id="KW-1185">Reference proteome</keyword>
<dbReference type="Proteomes" id="UP000790377">
    <property type="component" value="Unassembled WGS sequence"/>
</dbReference>
<organism evidence="1 2">
    <name type="scientific">Hygrophoropsis aurantiaca</name>
    <dbReference type="NCBI Taxonomy" id="72124"/>
    <lineage>
        <taxon>Eukaryota</taxon>
        <taxon>Fungi</taxon>
        <taxon>Dikarya</taxon>
        <taxon>Basidiomycota</taxon>
        <taxon>Agaricomycotina</taxon>
        <taxon>Agaricomycetes</taxon>
        <taxon>Agaricomycetidae</taxon>
        <taxon>Boletales</taxon>
        <taxon>Coniophorineae</taxon>
        <taxon>Hygrophoropsidaceae</taxon>
        <taxon>Hygrophoropsis</taxon>
    </lineage>
</organism>
<sequence length="287" mass="31339">MQSIVTKVVCKAFERIAPLRLAEKWDKVSRLLESPFQRANANRVLLTIDLTPDVLAEALRTPTAFIVSYHPSIFSPLPSLTLSTPLQASLLSLAVNGISLYCPHTSLDSVHGGINDWLARGVKGESDNGDVSIIGDVKGDNEGGAGRIVTLDRSIDIGELVKRIKNHLQLEQVDVGHPMTPKPIRTVAICAGAGESMLSDIDADVYFTGEMPHHAVLAAVAKGVYVVLCGHTNTERGYLPVLAEKLRATFSQLTEETVVTESERTELKNLQLEVFVSKEDRHPLQRM</sequence>
<gene>
    <name evidence="1" type="ORF">BJ138DRAFT_1143732</name>
</gene>
<evidence type="ECO:0000313" key="2">
    <source>
        <dbReference type="Proteomes" id="UP000790377"/>
    </source>
</evidence>
<accession>A0ACB8ANQ1</accession>
<proteinExistence type="predicted"/>
<dbReference type="EMBL" id="MU267612">
    <property type="protein sequence ID" value="KAH7914566.1"/>
    <property type="molecule type" value="Genomic_DNA"/>
</dbReference>